<dbReference type="Proteomes" id="UP001145114">
    <property type="component" value="Unassembled WGS sequence"/>
</dbReference>
<comment type="caution">
    <text evidence="1">The sequence shown here is derived from an EMBL/GenBank/DDBJ whole genome shotgun (WGS) entry which is preliminary data.</text>
</comment>
<proteinExistence type="predicted"/>
<accession>A0ACC1HKL6</accession>
<gene>
    <name evidence="1" type="ORF">EV182_000570</name>
</gene>
<dbReference type="EMBL" id="JAMZIH010005172">
    <property type="protein sequence ID" value="KAJ1675792.1"/>
    <property type="molecule type" value="Genomic_DNA"/>
</dbReference>
<organism evidence="1 2">
    <name type="scientific">Spiromyces aspiralis</name>
    <dbReference type="NCBI Taxonomy" id="68401"/>
    <lineage>
        <taxon>Eukaryota</taxon>
        <taxon>Fungi</taxon>
        <taxon>Fungi incertae sedis</taxon>
        <taxon>Zoopagomycota</taxon>
        <taxon>Kickxellomycotina</taxon>
        <taxon>Kickxellomycetes</taxon>
        <taxon>Kickxellales</taxon>
        <taxon>Kickxellaceae</taxon>
        <taxon>Spiromyces</taxon>
    </lineage>
</organism>
<sequence length="674" mass="75873">MEIEAYTPEPKRTKWQIATGADSSKSGAQTGPSTVTSGRTNTRTHHLRIGHSRAITEQGGTAKEWTTEHEREAKLVISEGCIRRDVDKVLDLLRPWNQAVAAHASRIAADIADQLDSLVLNSNEKAIEDILSWIAPPSPHEEETTMNNPKATAQPQLIEAKCSVSGEDEAFEQLLLYTRRLYALQHDRRFGWGVVVCGSSVRVCLLGPNEAVFASTVMDVATGPGRKAFVEFLVNCSFCDIDQLGLDPTMTYLKHIKCWKIECPTEDGEDGPKYVYSDEVIMAADRLFGRRTRCFLGSLDMPPEGSELKHDVVVKDSWSDAVGTYRDEVKFLREIRGALSGKENIDFEYPRLLHGGCVKLWIGATDSDSKPVFIADDTDYLYRDLPITTTTGNDGGNDDGSGGPAPMWPSREHRRIVMGPVGEPLRFVESVPELIIVLRDVMRCHGAIFNECSILHRDISTRNILVVRPESGLVRGMLIDFDCAVDTGVSEGEARTEMTGTQPFMSVLNLEDSSVKRTALDDWESLLYMVCWLGTYGINEHTQRKEADGELKKLKIRRWRYGSFNEIATDKRDHLDIRRAFKKRILANFNSNMEHCKMLTRLAAWLLGLSDDDEDLVDPFERRIEHCERISADLLGVLEKYASAAEKLIEAQQQQEQQQQQRRRLRSRRGRGAQ</sequence>
<evidence type="ECO:0000313" key="1">
    <source>
        <dbReference type="EMBL" id="KAJ1675792.1"/>
    </source>
</evidence>
<protein>
    <submittedName>
        <fullName evidence="1">Uncharacterized protein</fullName>
    </submittedName>
</protein>
<evidence type="ECO:0000313" key="2">
    <source>
        <dbReference type="Proteomes" id="UP001145114"/>
    </source>
</evidence>
<name>A0ACC1HKL6_9FUNG</name>
<reference evidence="1" key="1">
    <citation type="submission" date="2022-06" db="EMBL/GenBank/DDBJ databases">
        <title>Phylogenomic reconstructions and comparative analyses of Kickxellomycotina fungi.</title>
        <authorList>
            <person name="Reynolds N.K."/>
            <person name="Stajich J.E."/>
            <person name="Barry K."/>
            <person name="Grigoriev I.V."/>
            <person name="Crous P."/>
            <person name="Smith M.E."/>
        </authorList>
    </citation>
    <scope>NUCLEOTIDE SEQUENCE</scope>
    <source>
        <strain evidence="1">RSA 2271</strain>
    </source>
</reference>
<keyword evidence="2" id="KW-1185">Reference proteome</keyword>